<dbReference type="Proteomes" id="UP000275385">
    <property type="component" value="Unassembled WGS sequence"/>
</dbReference>
<dbReference type="EMBL" id="QVQW01000008">
    <property type="protein sequence ID" value="RKU47578.1"/>
    <property type="molecule type" value="Genomic_DNA"/>
</dbReference>
<organism evidence="1 2">
    <name type="scientific">Coniochaeta pulveracea</name>
    <dbReference type="NCBI Taxonomy" id="177199"/>
    <lineage>
        <taxon>Eukaryota</taxon>
        <taxon>Fungi</taxon>
        <taxon>Dikarya</taxon>
        <taxon>Ascomycota</taxon>
        <taxon>Pezizomycotina</taxon>
        <taxon>Sordariomycetes</taxon>
        <taxon>Sordariomycetidae</taxon>
        <taxon>Coniochaetales</taxon>
        <taxon>Coniochaetaceae</taxon>
        <taxon>Coniochaeta</taxon>
    </lineage>
</organism>
<sequence length="148" mass="17317">MEISFLAGNHGGPRYPTMEEKGGDSSVVWYLQLVRMPRAIGHRRKYGWAQETRTIEAGRTARDYQEEQQEGGNEGLQKIGHSMEVKVQYGVFYQRWLTQQAEEAWKAAIPEVDMNEYWEKDLRDAGDVAGWVEHVKLQNAMWGRKWKW</sequence>
<name>A0A420YI54_9PEZI</name>
<proteinExistence type="predicted"/>
<comment type="caution">
    <text evidence="1">The sequence shown here is derived from an EMBL/GenBank/DDBJ whole genome shotgun (WGS) entry which is preliminary data.</text>
</comment>
<evidence type="ECO:0000313" key="1">
    <source>
        <dbReference type="EMBL" id="RKU47578.1"/>
    </source>
</evidence>
<reference evidence="1 2" key="1">
    <citation type="submission" date="2018-08" db="EMBL/GenBank/DDBJ databases">
        <title>Draft genome of the lignicolous fungus Coniochaeta pulveracea.</title>
        <authorList>
            <person name="Borstlap C.J."/>
            <person name="De Witt R.N."/>
            <person name="Botha A."/>
            <person name="Volschenk H."/>
        </authorList>
    </citation>
    <scope>NUCLEOTIDE SEQUENCE [LARGE SCALE GENOMIC DNA]</scope>
    <source>
        <strain evidence="1 2">CAB683</strain>
    </source>
</reference>
<evidence type="ECO:0000313" key="2">
    <source>
        <dbReference type="Proteomes" id="UP000275385"/>
    </source>
</evidence>
<keyword evidence="2" id="KW-1185">Reference proteome</keyword>
<dbReference type="AlphaFoldDB" id="A0A420YI54"/>
<gene>
    <name evidence="1" type="ORF">DL546_007419</name>
</gene>
<protein>
    <submittedName>
        <fullName evidence="1">Uncharacterized protein</fullName>
    </submittedName>
</protein>
<accession>A0A420YI54</accession>
<dbReference type="OrthoDB" id="10634595at2759"/>